<sequence length="418" mass="48994">MPYEKIAKILRADKNNIHLLEERLGALTGKKSVMEKITAENEKRIRESLDYLNLGRNLNAKQIYDALISKMEADNGKLFMAFNEPSAVSPSDWQKVLEIAKKICGEPKGFFLKKEKAAEFLENSPPKKILKALNYESVGEMLQKEDIFEIFPALRFVEGNEWLNKNFFNQYENLSPEDFEEREIKVLALPERWAEIAKSFVAHKYHNISHLKEMGIIYVIPLSLEISGETLRNFGLILHYFSEVEFYSKLFRKSAKNKDDFAQNVISLLRGDLVENRLNLPENGKMRWLVVQRYLAKDDENDWRLFEPHINPEAMHWEKAERMLVETGKSFNGFSADLAFWENLNWVGDYFITESGAEALVSFNLIDTAMSLVKEKELVKYLYHHQEALWNKIFIEYFGEEKMEQMMEKNILEGWFEI</sequence>
<reference evidence="2" key="1">
    <citation type="submission" date="2017-09" db="EMBL/GenBank/DDBJ databases">
        <title>Depth-based differentiation of microbial function through sediment-hosted aquifers and enrichment of novel symbionts in the deep terrestrial subsurface.</title>
        <authorList>
            <person name="Probst A.J."/>
            <person name="Ladd B."/>
            <person name="Jarett J.K."/>
            <person name="Geller-Mcgrath D.E."/>
            <person name="Sieber C.M.K."/>
            <person name="Emerson J.B."/>
            <person name="Anantharaman K."/>
            <person name="Thomas B.C."/>
            <person name="Malmstrom R."/>
            <person name="Stieglmeier M."/>
            <person name="Klingl A."/>
            <person name="Woyke T."/>
            <person name="Ryan C.M."/>
            <person name="Banfield J.F."/>
        </authorList>
    </citation>
    <scope>NUCLEOTIDE SEQUENCE [LARGE SCALE GENOMIC DNA]</scope>
</reference>
<accession>A0A2M7TGM7</accession>
<dbReference type="Proteomes" id="UP000230553">
    <property type="component" value="Unassembled WGS sequence"/>
</dbReference>
<protein>
    <recommendedName>
        <fullName evidence="3">Glycosidase related protein</fullName>
    </recommendedName>
</protein>
<comment type="caution">
    <text evidence="1">The sequence shown here is derived from an EMBL/GenBank/DDBJ whole genome shotgun (WGS) entry which is preliminary data.</text>
</comment>
<evidence type="ECO:0000313" key="2">
    <source>
        <dbReference type="Proteomes" id="UP000230553"/>
    </source>
</evidence>
<dbReference type="EMBL" id="PFNM01000015">
    <property type="protein sequence ID" value="PIZ45225.1"/>
    <property type="molecule type" value="Genomic_DNA"/>
</dbReference>
<evidence type="ECO:0000313" key="1">
    <source>
        <dbReference type="EMBL" id="PIZ45225.1"/>
    </source>
</evidence>
<proteinExistence type="predicted"/>
<name>A0A2M7TGM7_9BACT</name>
<dbReference type="AlphaFoldDB" id="A0A2M7TGM7"/>
<evidence type="ECO:0008006" key="3">
    <source>
        <dbReference type="Google" id="ProtNLM"/>
    </source>
</evidence>
<gene>
    <name evidence="1" type="ORF">COY31_00815</name>
</gene>
<organism evidence="1 2">
    <name type="scientific">Candidatus Wolfebacteria bacterium CG_4_10_14_0_2_um_filter_39_18</name>
    <dbReference type="NCBI Taxonomy" id="1975061"/>
    <lineage>
        <taxon>Bacteria</taxon>
        <taxon>Candidatus Wolfeibacteriota</taxon>
    </lineage>
</organism>